<reference evidence="4 5" key="1">
    <citation type="submission" date="2018-08" db="EMBL/GenBank/DDBJ databases">
        <title>Lysinibacillus sp. YLB-03 draft genome sequence.</title>
        <authorList>
            <person name="Yu L."/>
        </authorList>
    </citation>
    <scope>NUCLEOTIDE SEQUENCE [LARGE SCALE GENOMIC DNA]</scope>
    <source>
        <strain evidence="4 5">YLB-03</strain>
    </source>
</reference>
<dbReference type="OrthoDB" id="9805307at2"/>
<keyword evidence="2" id="KW-0479">Metal-binding</keyword>
<evidence type="ECO:0000259" key="3">
    <source>
        <dbReference type="Pfam" id="PF01557"/>
    </source>
</evidence>
<name>A0A396SQL2_9BACL</name>
<dbReference type="GO" id="GO:0044281">
    <property type="term" value="P:small molecule metabolic process"/>
    <property type="evidence" value="ECO:0007669"/>
    <property type="project" value="UniProtKB-ARBA"/>
</dbReference>
<evidence type="ECO:0000313" key="4">
    <source>
        <dbReference type="EMBL" id="RHW38449.1"/>
    </source>
</evidence>
<dbReference type="GO" id="GO:0016787">
    <property type="term" value="F:hydrolase activity"/>
    <property type="evidence" value="ECO:0007669"/>
    <property type="project" value="UniProtKB-KW"/>
</dbReference>
<feature type="domain" description="Fumarylacetoacetase-like C-terminal" evidence="3">
    <location>
        <begin position="70"/>
        <end position="313"/>
    </location>
</feature>
<dbReference type="InterPro" id="IPR011234">
    <property type="entry name" value="Fumarylacetoacetase-like_C"/>
</dbReference>
<dbReference type="PANTHER" id="PTHR42796">
    <property type="entry name" value="FUMARYLACETOACETATE HYDROLASE DOMAIN-CONTAINING PROTEIN 2A-RELATED"/>
    <property type="match status" value="1"/>
</dbReference>
<protein>
    <submittedName>
        <fullName evidence="4">FAA hydrolase family protein</fullName>
    </submittedName>
</protein>
<keyword evidence="4" id="KW-0378">Hydrolase</keyword>
<comment type="caution">
    <text evidence="4">The sequence shown here is derived from an EMBL/GenBank/DDBJ whole genome shotgun (WGS) entry which is preliminary data.</text>
</comment>
<dbReference type="RefSeq" id="WP_118875483.1">
    <property type="nucleotide sequence ID" value="NZ_QWEI01000002.1"/>
</dbReference>
<dbReference type="EMBL" id="QWEI01000002">
    <property type="protein sequence ID" value="RHW38449.1"/>
    <property type="molecule type" value="Genomic_DNA"/>
</dbReference>
<organism evidence="4 5">
    <name type="scientific">Ureibacillus yapensis</name>
    <dbReference type="NCBI Taxonomy" id="2304605"/>
    <lineage>
        <taxon>Bacteria</taxon>
        <taxon>Bacillati</taxon>
        <taxon>Bacillota</taxon>
        <taxon>Bacilli</taxon>
        <taxon>Bacillales</taxon>
        <taxon>Caryophanaceae</taxon>
        <taxon>Ureibacillus</taxon>
    </lineage>
</organism>
<dbReference type="SUPFAM" id="SSF56529">
    <property type="entry name" value="FAH"/>
    <property type="match status" value="1"/>
</dbReference>
<dbReference type="GO" id="GO:0046872">
    <property type="term" value="F:metal ion binding"/>
    <property type="evidence" value="ECO:0007669"/>
    <property type="project" value="UniProtKB-KW"/>
</dbReference>
<gene>
    <name evidence="4" type="ORF">D1B33_06090</name>
</gene>
<dbReference type="InterPro" id="IPR051121">
    <property type="entry name" value="FAH"/>
</dbReference>
<proteinExistence type="inferred from homology"/>
<evidence type="ECO:0000313" key="5">
    <source>
        <dbReference type="Proteomes" id="UP000265692"/>
    </source>
</evidence>
<evidence type="ECO:0000256" key="2">
    <source>
        <dbReference type="ARBA" id="ARBA00022723"/>
    </source>
</evidence>
<dbReference type="Gene3D" id="3.90.850.10">
    <property type="entry name" value="Fumarylacetoacetase-like, C-terminal domain"/>
    <property type="match status" value="1"/>
</dbReference>
<dbReference type="Pfam" id="PF01557">
    <property type="entry name" value="FAA_hydrolase"/>
    <property type="match status" value="1"/>
</dbReference>
<evidence type="ECO:0000256" key="1">
    <source>
        <dbReference type="ARBA" id="ARBA00010211"/>
    </source>
</evidence>
<comment type="similarity">
    <text evidence="1">Belongs to the FAH family.</text>
</comment>
<dbReference type="AlphaFoldDB" id="A0A396SQL2"/>
<dbReference type="InterPro" id="IPR036663">
    <property type="entry name" value="Fumarylacetoacetase_C_sf"/>
</dbReference>
<keyword evidence="5" id="KW-1185">Reference proteome</keyword>
<dbReference type="PANTHER" id="PTHR42796:SF4">
    <property type="entry name" value="FUMARYLACETOACETATE HYDROLASE DOMAIN-CONTAINING PROTEIN 2A"/>
    <property type="match status" value="1"/>
</dbReference>
<dbReference type="Proteomes" id="UP000265692">
    <property type="component" value="Unassembled WGS sequence"/>
</dbReference>
<sequence length="321" mass="35892">MGTKIIRFEHEGLAKWGVYNDGISLIGGNFPTLRALLEKGHEAIKQAKEEMATIKIEEVKLLSPVTEDAQIICQGANYSTHREESGLEAVKPPYNLLFTKASSSLTSSDAEIICPANVQLLDYEIELGLIMKRDIYEPQSITDDNLADYVAGFVITNDISARDVQILEMQWFKGKSYRTFCPVGPFIYLIEPDEICYIHQLELQLDVNGECRQLATSDQLLYKPAETLEEMSEIFNLRTGDLILTGTTGGVGLHLNAEIFKGLNNPSMSHDEKVKYFVQSQQERGYLQDGDHVRLTIKSIDGAIDLGVQENKIVHSAKVAY</sequence>
<accession>A0A396SQL2</accession>